<keyword evidence="2" id="KW-0255">Endonuclease</keyword>
<keyword evidence="3" id="KW-1185">Reference proteome</keyword>
<sequence length="77" mass="8863">MNSSSMSETRTALDLHLRLAVFRRDSYTCQHCGLVGSYFSLEVDHVMPWSWDGPDDFENFQTLCGPCNRRKGNRYVG</sequence>
<protein>
    <submittedName>
        <fullName evidence="2">HNH endonuclease</fullName>
    </submittedName>
</protein>
<accession>A0A5C4VNB7</accession>
<evidence type="ECO:0000313" key="3">
    <source>
        <dbReference type="Proteomes" id="UP000313231"/>
    </source>
</evidence>
<dbReference type="CDD" id="cd00085">
    <property type="entry name" value="HNHc"/>
    <property type="match status" value="1"/>
</dbReference>
<dbReference type="SMART" id="SM00507">
    <property type="entry name" value="HNHc"/>
    <property type="match status" value="1"/>
</dbReference>
<name>A0A5C4VNB7_9ACTN</name>
<dbReference type="PANTHER" id="PTHR33877">
    <property type="entry name" value="SLL1193 PROTEIN"/>
    <property type="match status" value="1"/>
</dbReference>
<proteinExistence type="predicted"/>
<keyword evidence="2" id="KW-0540">Nuclease</keyword>
<dbReference type="PANTHER" id="PTHR33877:SF2">
    <property type="entry name" value="OS07G0170200 PROTEIN"/>
    <property type="match status" value="1"/>
</dbReference>
<dbReference type="EMBL" id="VDMP01000026">
    <property type="protein sequence ID" value="TNM37413.1"/>
    <property type="molecule type" value="Genomic_DNA"/>
</dbReference>
<reference evidence="2 3" key="1">
    <citation type="journal article" date="2016" name="Int. J. Syst. Evol. Microbiol.">
        <title>Nocardioides albidus sp. nov., an actinobacterium isolated from garden soil.</title>
        <authorList>
            <person name="Singh H."/>
            <person name="Du J."/>
            <person name="Trinh H."/>
            <person name="Won K."/>
            <person name="Yang J.E."/>
            <person name="Yin C."/>
            <person name="Kook M."/>
            <person name="Yi T.H."/>
        </authorList>
    </citation>
    <scope>NUCLEOTIDE SEQUENCE [LARGE SCALE GENOMIC DNA]</scope>
    <source>
        <strain evidence="2 3">CCTCC AB 2015297</strain>
    </source>
</reference>
<evidence type="ECO:0000313" key="2">
    <source>
        <dbReference type="EMBL" id="TNM37413.1"/>
    </source>
</evidence>
<feature type="domain" description="HNH nuclease" evidence="1">
    <location>
        <begin position="16"/>
        <end position="69"/>
    </location>
</feature>
<gene>
    <name evidence="2" type="ORF">FHP29_16405</name>
</gene>
<dbReference type="InterPro" id="IPR002711">
    <property type="entry name" value="HNH"/>
</dbReference>
<organism evidence="2 3">
    <name type="scientific">Nocardioides albidus</name>
    <dbReference type="NCBI Taxonomy" id="1517589"/>
    <lineage>
        <taxon>Bacteria</taxon>
        <taxon>Bacillati</taxon>
        <taxon>Actinomycetota</taxon>
        <taxon>Actinomycetes</taxon>
        <taxon>Propionibacteriales</taxon>
        <taxon>Nocardioidaceae</taxon>
        <taxon>Nocardioides</taxon>
    </lineage>
</organism>
<dbReference type="Proteomes" id="UP000313231">
    <property type="component" value="Unassembled WGS sequence"/>
</dbReference>
<evidence type="ECO:0000259" key="1">
    <source>
        <dbReference type="SMART" id="SM00507"/>
    </source>
</evidence>
<dbReference type="GO" id="GO:0003676">
    <property type="term" value="F:nucleic acid binding"/>
    <property type="evidence" value="ECO:0007669"/>
    <property type="project" value="InterPro"/>
</dbReference>
<comment type="caution">
    <text evidence="2">The sequence shown here is derived from an EMBL/GenBank/DDBJ whole genome shotgun (WGS) entry which is preliminary data.</text>
</comment>
<dbReference type="InterPro" id="IPR003615">
    <property type="entry name" value="HNH_nuc"/>
</dbReference>
<dbReference type="GO" id="GO:0004519">
    <property type="term" value="F:endonuclease activity"/>
    <property type="evidence" value="ECO:0007669"/>
    <property type="project" value="UniProtKB-KW"/>
</dbReference>
<dbReference type="Gene3D" id="1.10.30.50">
    <property type="match status" value="1"/>
</dbReference>
<dbReference type="InterPro" id="IPR052892">
    <property type="entry name" value="NA-targeting_endonuclease"/>
</dbReference>
<dbReference type="RefSeq" id="WP_139623954.1">
    <property type="nucleotide sequence ID" value="NZ_VDMP01000026.1"/>
</dbReference>
<dbReference type="AlphaFoldDB" id="A0A5C4VNB7"/>
<dbReference type="GO" id="GO:0008270">
    <property type="term" value="F:zinc ion binding"/>
    <property type="evidence" value="ECO:0007669"/>
    <property type="project" value="InterPro"/>
</dbReference>
<keyword evidence="2" id="KW-0378">Hydrolase</keyword>
<dbReference type="Pfam" id="PF01844">
    <property type="entry name" value="HNH"/>
    <property type="match status" value="1"/>
</dbReference>